<protein>
    <submittedName>
        <fullName evidence="7">ABC transporter substrate-binding protein</fullName>
    </submittedName>
</protein>
<name>A0ABT7HIA3_9FUSO</name>
<feature type="chain" id="PRO_5045448395" evidence="5">
    <location>
        <begin position="23"/>
        <end position="364"/>
    </location>
</feature>
<dbReference type="RefSeq" id="WP_277284340.1">
    <property type="nucleotide sequence ID" value="NZ_CAMYCH010000001.1"/>
</dbReference>
<evidence type="ECO:0000256" key="1">
    <source>
        <dbReference type="ARBA" id="ARBA00010062"/>
    </source>
</evidence>
<dbReference type="Gene3D" id="3.40.50.2300">
    <property type="match status" value="2"/>
</dbReference>
<dbReference type="EMBL" id="JASSPP010000002">
    <property type="protein sequence ID" value="MDK9580218.1"/>
    <property type="molecule type" value="Genomic_DNA"/>
</dbReference>
<keyword evidence="3 5" id="KW-0732">Signal</keyword>
<feature type="domain" description="Leucine-binding protein" evidence="6">
    <location>
        <begin position="27"/>
        <end position="354"/>
    </location>
</feature>
<dbReference type="InterPro" id="IPR028082">
    <property type="entry name" value="Peripla_BP_I"/>
</dbReference>
<dbReference type="Proteomes" id="UP001225134">
    <property type="component" value="Unassembled WGS sequence"/>
</dbReference>
<accession>A0ABT7HIA3</accession>
<dbReference type="InterPro" id="IPR000709">
    <property type="entry name" value="Leu_Ile_Val-bd"/>
</dbReference>
<evidence type="ECO:0000256" key="4">
    <source>
        <dbReference type="ARBA" id="ARBA00022970"/>
    </source>
</evidence>
<evidence type="ECO:0000313" key="7">
    <source>
        <dbReference type="EMBL" id="MDK9580218.1"/>
    </source>
</evidence>
<dbReference type="PANTHER" id="PTHR30483:SF6">
    <property type="entry name" value="PERIPLASMIC BINDING PROTEIN OF ABC TRANSPORTER FOR NATURAL AMINO ACIDS"/>
    <property type="match status" value="1"/>
</dbReference>
<dbReference type="Pfam" id="PF13458">
    <property type="entry name" value="Peripla_BP_6"/>
    <property type="match status" value="1"/>
</dbReference>
<comment type="similarity">
    <text evidence="1">Belongs to the leucine-binding protein family.</text>
</comment>
<reference evidence="7 8" key="1">
    <citation type="submission" date="2023-06" db="EMBL/GenBank/DDBJ databases">
        <title>Antibody response to the Sneathia vaginalis cytopathogenic toxin A during pregnancy.</title>
        <authorList>
            <person name="Mccoy Z.T."/>
            <person name="Serrano M.G."/>
            <person name="Spaine K."/>
            <person name="Edwards D.J."/>
            <person name="Buck G.A."/>
            <person name="Jefferson K."/>
        </authorList>
    </citation>
    <scope>NUCLEOTIDE SEQUENCE [LARGE SCALE GENOMIC DNA]</scope>
    <source>
        <strain evidence="7 8">CCUG 42621</strain>
    </source>
</reference>
<proteinExistence type="inferred from homology"/>
<dbReference type="SUPFAM" id="SSF53822">
    <property type="entry name" value="Periplasmic binding protein-like I"/>
    <property type="match status" value="1"/>
</dbReference>
<dbReference type="InterPro" id="IPR028081">
    <property type="entry name" value="Leu-bd"/>
</dbReference>
<feature type="signal peptide" evidence="5">
    <location>
        <begin position="1"/>
        <end position="22"/>
    </location>
</feature>
<dbReference type="PROSITE" id="PS51257">
    <property type="entry name" value="PROKAR_LIPOPROTEIN"/>
    <property type="match status" value="1"/>
</dbReference>
<sequence length="364" mass="40083">MKKFLTLAIMLIISLTSCKSKADSNEIIIGVPEPLTGEYAQYGTSIKEGIELKIAEINENGGINGKKVKAVYQDTKGDVQELVNIFKQMVNNGIDAVLGESISANSAALAELAQKAKIPMITPAGTALDITQDRDYVFRTTFTDPYQGQVLAKYLKKEGVQDVALLVNKGSDYSVGVAEAFKKEAAKDAIKVYEENYTNTDKDFKTILTKIKNEGYKTVVIPDYYNTIGLILSQAKEIGLEAQYYGADGWDGIQDNFAKLAEGAIFSSQFTSDDTTPKVQEFISNYRKKFSKEPLIFAALGYDAMTTLESAFKKGGDLKEALKNTDLDLLTGHVKYDENGNPKKKVTFVQIKNGKQVLKEKFGE</sequence>
<evidence type="ECO:0000256" key="3">
    <source>
        <dbReference type="ARBA" id="ARBA00022729"/>
    </source>
</evidence>
<evidence type="ECO:0000313" key="8">
    <source>
        <dbReference type="Proteomes" id="UP001225134"/>
    </source>
</evidence>
<dbReference type="PANTHER" id="PTHR30483">
    <property type="entry name" value="LEUCINE-SPECIFIC-BINDING PROTEIN"/>
    <property type="match status" value="1"/>
</dbReference>
<dbReference type="InterPro" id="IPR051010">
    <property type="entry name" value="BCAA_transport"/>
</dbReference>
<keyword evidence="4" id="KW-0029">Amino-acid transport</keyword>
<organism evidence="7 8">
    <name type="scientific">Sneathia sanguinegens</name>
    <dbReference type="NCBI Taxonomy" id="40543"/>
    <lineage>
        <taxon>Bacteria</taxon>
        <taxon>Fusobacteriati</taxon>
        <taxon>Fusobacteriota</taxon>
        <taxon>Fusobacteriia</taxon>
        <taxon>Fusobacteriales</taxon>
        <taxon>Leptotrichiaceae</taxon>
        <taxon>Sneathia</taxon>
    </lineage>
</organism>
<evidence type="ECO:0000259" key="6">
    <source>
        <dbReference type="Pfam" id="PF13458"/>
    </source>
</evidence>
<comment type="caution">
    <text evidence="7">The sequence shown here is derived from an EMBL/GenBank/DDBJ whole genome shotgun (WGS) entry which is preliminary data.</text>
</comment>
<dbReference type="CDD" id="cd06347">
    <property type="entry name" value="PBP1_ABC_LivK_ligand_binding-like"/>
    <property type="match status" value="1"/>
</dbReference>
<evidence type="ECO:0000256" key="2">
    <source>
        <dbReference type="ARBA" id="ARBA00022448"/>
    </source>
</evidence>
<evidence type="ECO:0000256" key="5">
    <source>
        <dbReference type="SAM" id="SignalP"/>
    </source>
</evidence>
<keyword evidence="8" id="KW-1185">Reference proteome</keyword>
<gene>
    <name evidence="7" type="ORF">QQA45_01605</name>
</gene>
<dbReference type="PRINTS" id="PR00337">
    <property type="entry name" value="LEUILEVALBP"/>
</dbReference>
<keyword evidence="2" id="KW-0813">Transport</keyword>